<protein>
    <submittedName>
        <fullName evidence="2">Putative auto-transporter adhesin, head GIN domain</fullName>
    </submittedName>
</protein>
<keyword evidence="3" id="KW-1185">Reference proteome</keyword>
<dbReference type="PANTHER" id="PTHR39200">
    <property type="entry name" value="HYPOTHETICAL EXPORTED PROTEIN"/>
    <property type="match status" value="1"/>
</dbReference>
<evidence type="ECO:0000313" key="2">
    <source>
        <dbReference type="EMBL" id="SHO62496.1"/>
    </source>
</evidence>
<proteinExistence type="predicted"/>
<reference evidence="3" key="1">
    <citation type="submission" date="2016-12" db="EMBL/GenBank/DDBJ databases">
        <authorList>
            <person name="Varghese N."/>
            <person name="Submissions S."/>
        </authorList>
    </citation>
    <scope>NUCLEOTIDE SEQUENCE [LARGE SCALE GENOMIC DNA]</scope>
    <source>
        <strain evidence="3">DSM 25035</strain>
    </source>
</reference>
<dbReference type="STRING" id="1073327.SAMN04488108_2115"/>
<dbReference type="Pfam" id="PF10988">
    <property type="entry name" value="DUF2807"/>
    <property type="match status" value="1"/>
</dbReference>
<evidence type="ECO:0000259" key="1">
    <source>
        <dbReference type="Pfam" id="PF10988"/>
    </source>
</evidence>
<gene>
    <name evidence="2" type="ORF">SAMN04488108_2115</name>
</gene>
<dbReference type="PANTHER" id="PTHR39200:SF1">
    <property type="entry name" value="AUTO-TRANSPORTER ADHESIN HEAD GIN DOMAIN-CONTAINING PROTEIN-RELATED"/>
    <property type="match status" value="1"/>
</dbReference>
<dbReference type="OrthoDB" id="680270at2"/>
<dbReference type="EMBL" id="FRXN01000003">
    <property type="protein sequence ID" value="SHO62496.1"/>
    <property type="molecule type" value="Genomic_DNA"/>
</dbReference>
<dbReference type="Gene3D" id="2.160.20.120">
    <property type="match status" value="1"/>
</dbReference>
<accession>A0A1M7ZCS2</accession>
<sequence length="252" mass="26752">MAFLDLGTIDEFKFKPNTIMKHAMNTAKTTALIVLLFLVGLTANAQGTETRTPGDFTKIESGGSWDVYVEIGNRDEVRIESENIDLDKIITEVDNGKLKLKLEKGNYKNVRLKFYVTMREIEGLGSSGSGSITVEDNIETDKLALGVSGSGLIKLKNVHARTVSAGISGSGDILIEGGTARDVHVGQSGSGAFEAIDLEAESVDVGKSGSGKTYITALENLKVGASGSGNVYYRGDPRMQVATSGSAKVVKQ</sequence>
<evidence type="ECO:0000313" key="3">
    <source>
        <dbReference type="Proteomes" id="UP000184609"/>
    </source>
</evidence>
<name>A0A1M7ZCS2_9BACT</name>
<dbReference type="Proteomes" id="UP000184609">
    <property type="component" value="Unassembled WGS sequence"/>
</dbReference>
<organism evidence="2 3">
    <name type="scientific">Algoriphagus zhangzhouensis</name>
    <dbReference type="NCBI Taxonomy" id="1073327"/>
    <lineage>
        <taxon>Bacteria</taxon>
        <taxon>Pseudomonadati</taxon>
        <taxon>Bacteroidota</taxon>
        <taxon>Cytophagia</taxon>
        <taxon>Cytophagales</taxon>
        <taxon>Cyclobacteriaceae</taxon>
        <taxon>Algoriphagus</taxon>
    </lineage>
</organism>
<dbReference type="InterPro" id="IPR021255">
    <property type="entry name" value="DUF2807"/>
</dbReference>
<dbReference type="AlphaFoldDB" id="A0A1M7ZCS2"/>
<feature type="domain" description="Putative auto-transporter adhesin head GIN" evidence="1">
    <location>
        <begin position="55"/>
        <end position="237"/>
    </location>
</feature>